<evidence type="ECO:0000256" key="5">
    <source>
        <dbReference type="ARBA" id="ARBA00023284"/>
    </source>
</evidence>
<dbReference type="OrthoDB" id="9784686at2"/>
<evidence type="ECO:0000313" key="8">
    <source>
        <dbReference type="EMBL" id="GEM46610.1"/>
    </source>
</evidence>
<dbReference type="Gene3D" id="3.40.30.10">
    <property type="entry name" value="Glutaredoxin"/>
    <property type="match status" value="1"/>
</dbReference>
<protein>
    <recommendedName>
        <fullName evidence="7">Thioredoxin-like fold domain-containing protein</fullName>
    </recommendedName>
</protein>
<dbReference type="PANTHER" id="PTHR13887">
    <property type="entry name" value="GLUTATHIONE S-TRANSFERASE KAPPA"/>
    <property type="match status" value="1"/>
</dbReference>
<dbReference type="AlphaFoldDB" id="A0A511N161"/>
<dbReference type="GO" id="GO:0016491">
    <property type="term" value="F:oxidoreductase activity"/>
    <property type="evidence" value="ECO:0007669"/>
    <property type="project" value="UniProtKB-KW"/>
</dbReference>
<evidence type="ECO:0000256" key="2">
    <source>
        <dbReference type="ARBA" id="ARBA00022729"/>
    </source>
</evidence>
<dbReference type="Pfam" id="PF13462">
    <property type="entry name" value="Thioredoxin_4"/>
    <property type="match status" value="1"/>
</dbReference>
<feature type="domain" description="Thioredoxin-like fold" evidence="7">
    <location>
        <begin position="154"/>
        <end position="318"/>
    </location>
</feature>
<feature type="signal peptide" evidence="6">
    <location>
        <begin position="1"/>
        <end position="22"/>
    </location>
</feature>
<dbReference type="InterPro" id="IPR012336">
    <property type="entry name" value="Thioredoxin-like_fold"/>
</dbReference>
<name>A0A511N161_DEIC1</name>
<evidence type="ECO:0000256" key="1">
    <source>
        <dbReference type="ARBA" id="ARBA00005791"/>
    </source>
</evidence>
<evidence type="ECO:0000256" key="4">
    <source>
        <dbReference type="ARBA" id="ARBA00023157"/>
    </source>
</evidence>
<evidence type="ECO:0000256" key="6">
    <source>
        <dbReference type="SAM" id="SignalP"/>
    </source>
</evidence>
<proteinExistence type="inferred from homology"/>
<keyword evidence="9" id="KW-1185">Reference proteome</keyword>
<comment type="caution">
    <text evidence="8">The sequence shown here is derived from an EMBL/GenBank/DDBJ whole genome shotgun (WGS) entry which is preliminary data.</text>
</comment>
<dbReference type="PANTHER" id="PTHR13887:SF14">
    <property type="entry name" value="DISULFIDE BOND FORMATION PROTEIN D"/>
    <property type="match status" value="1"/>
</dbReference>
<dbReference type="Proteomes" id="UP000321306">
    <property type="component" value="Unassembled WGS sequence"/>
</dbReference>
<keyword evidence="4" id="KW-1015">Disulfide bond</keyword>
<keyword evidence="5" id="KW-0676">Redox-active center</keyword>
<keyword evidence="2 6" id="KW-0732">Signal</keyword>
<accession>A0A511N161</accession>
<evidence type="ECO:0000313" key="9">
    <source>
        <dbReference type="Proteomes" id="UP000321306"/>
    </source>
</evidence>
<dbReference type="RefSeq" id="WP_146884414.1">
    <property type="nucleotide sequence ID" value="NZ_BJXB01000008.1"/>
</dbReference>
<dbReference type="InterPro" id="IPR036249">
    <property type="entry name" value="Thioredoxin-like_sf"/>
</dbReference>
<evidence type="ECO:0000256" key="3">
    <source>
        <dbReference type="ARBA" id="ARBA00023002"/>
    </source>
</evidence>
<dbReference type="SUPFAM" id="SSF52833">
    <property type="entry name" value="Thioredoxin-like"/>
    <property type="match status" value="1"/>
</dbReference>
<feature type="chain" id="PRO_5021756601" description="Thioredoxin-like fold domain-containing protein" evidence="6">
    <location>
        <begin position="23"/>
        <end position="322"/>
    </location>
</feature>
<reference evidence="8 9" key="1">
    <citation type="submission" date="2019-07" db="EMBL/GenBank/DDBJ databases">
        <title>Whole genome shotgun sequence of Deinococcus cellulosilyticus NBRC 106333.</title>
        <authorList>
            <person name="Hosoyama A."/>
            <person name="Uohara A."/>
            <person name="Ohji S."/>
            <person name="Ichikawa N."/>
        </authorList>
    </citation>
    <scope>NUCLEOTIDE SEQUENCE [LARGE SCALE GENOMIC DNA]</scope>
    <source>
        <strain evidence="8 9">NBRC 106333</strain>
    </source>
</reference>
<sequence>MKKWMALKMALVCALLAGTSEAQFLQNEKQFAADLLLQPVAGQTGVYKNKYYKAYVTSKKGLVTGASFVFNGEMQFRDLSSIVNYLFDDLYFEEERDLIKEWNSHVQNIRSRDGYSFTDDSLGYQLNLQGKDSKSYVLKMNLISRDLKSFPEDAVVYGDPAAKVSVQIFSDFQCPACKMLSSEVLEKWKTTLPAQGVNIKYYHYPLDYHKNANPAALASECARDQGKFWEYAEYLFETTGWLRKTGNDLTESLIGLANRTGLDAAAFKTCYETAQHQDRIDQHIKAGDQVKVWGTPSVYVNGVPFGNWDDFSRLGALIQLAK</sequence>
<comment type="similarity">
    <text evidence="1">Belongs to the thioredoxin family. DsbA subfamily.</text>
</comment>
<dbReference type="CDD" id="cd02972">
    <property type="entry name" value="DsbA_family"/>
    <property type="match status" value="1"/>
</dbReference>
<dbReference type="EMBL" id="BJXB01000008">
    <property type="protein sequence ID" value="GEM46610.1"/>
    <property type="molecule type" value="Genomic_DNA"/>
</dbReference>
<gene>
    <name evidence="8" type="ORF">DC3_22450</name>
</gene>
<organism evidence="8 9">
    <name type="scientific">Deinococcus cellulosilyticus (strain DSM 18568 / NBRC 106333 / KACC 11606 / 5516J-15)</name>
    <dbReference type="NCBI Taxonomy" id="1223518"/>
    <lineage>
        <taxon>Bacteria</taxon>
        <taxon>Thermotogati</taxon>
        <taxon>Deinococcota</taxon>
        <taxon>Deinococci</taxon>
        <taxon>Deinococcales</taxon>
        <taxon>Deinococcaceae</taxon>
        <taxon>Deinococcus</taxon>
    </lineage>
</organism>
<keyword evidence="3" id="KW-0560">Oxidoreductase</keyword>
<evidence type="ECO:0000259" key="7">
    <source>
        <dbReference type="Pfam" id="PF13462"/>
    </source>
</evidence>